<dbReference type="InterPro" id="IPR001930">
    <property type="entry name" value="Peptidase_M1"/>
</dbReference>
<feature type="active site" description="Proton acceptor" evidence="12">
    <location>
        <position position="367"/>
    </location>
</feature>
<evidence type="ECO:0000256" key="1">
    <source>
        <dbReference type="ARBA" id="ARBA00000098"/>
    </source>
</evidence>
<feature type="domain" description="Aminopeptidase N-like N-terminal" evidence="17">
    <location>
        <begin position="53"/>
        <end position="264"/>
    </location>
</feature>
<evidence type="ECO:0000259" key="16">
    <source>
        <dbReference type="Pfam" id="PF01433"/>
    </source>
</evidence>
<feature type="region of interest" description="Disordered" evidence="15">
    <location>
        <begin position="110"/>
        <end position="137"/>
    </location>
</feature>
<dbReference type="SUPFAM" id="SSF55486">
    <property type="entry name" value="Metalloproteases ('zincins'), catalytic domain"/>
    <property type="match status" value="1"/>
</dbReference>
<evidence type="ECO:0000256" key="7">
    <source>
        <dbReference type="ARBA" id="ARBA00022670"/>
    </source>
</evidence>
<gene>
    <name evidence="18" type="ORF">CAP_2073</name>
</gene>
<keyword evidence="19" id="KW-1185">Reference proteome</keyword>
<evidence type="ECO:0000259" key="17">
    <source>
        <dbReference type="Pfam" id="PF17900"/>
    </source>
</evidence>
<reference evidence="18 19" key="1">
    <citation type="submission" date="2013-05" db="EMBL/GenBank/DDBJ databases">
        <title>Genome assembly of Chondromyces apiculatus DSM 436.</title>
        <authorList>
            <person name="Sharma G."/>
            <person name="Khatri I."/>
            <person name="Kaur C."/>
            <person name="Mayilraj S."/>
            <person name="Subramanian S."/>
        </authorList>
    </citation>
    <scope>NUCLEOTIDE SEQUENCE [LARGE SCALE GENOMIC DNA]</scope>
    <source>
        <strain evidence="18 19">DSM 436</strain>
    </source>
</reference>
<comment type="similarity">
    <text evidence="3">Belongs to the peptidase M1 family.</text>
</comment>
<keyword evidence="8 13" id="KW-0479">Metal-binding</keyword>
<evidence type="ECO:0000313" key="18">
    <source>
        <dbReference type="EMBL" id="EYF06195.1"/>
    </source>
</evidence>
<evidence type="ECO:0000256" key="4">
    <source>
        <dbReference type="ARBA" id="ARBA00012564"/>
    </source>
</evidence>
<feature type="binding site" evidence="13">
    <location>
        <position position="389"/>
    </location>
    <ligand>
        <name>Zn(2+)</name>
        <dbReference type="ChEBI" id="CHEBI:29105"/>
        <note>catalytic</note>
    </ligand>
</feature>
<evidence type="ECO:0000256" key="2">
    <source>
        <dbReference type="ARBA" id="ARBA00004496"/>
    </source>
</evidence>
<dbReference type="CDD" id="cd09603">
    <property type="entry name" value="M1_APN_like"/>
    <property type="match status" value="1"/>
</dbReference>
<dbReference type="Pfam" id="PF13646">
    <property type="entry name" value="HEAT_2"/>
    <property type="match status" value="3"/>
</dbReference>
<dbReference type="OrthoDB" id="9816201at2"/>
<dbReference type="RefSeq" id="WP_044240314.1">
    <property type="nucleotide sequence ID" value="NZ_ASRX01000017.1"/>
</dbReference>
<keyword evidence="6" id="KW-0963">Cytoplasm</keyword>
<dbReference type="SMART" id="SM00567">
    <property type="entry name" value="EZ_HEAT"/>
    <property type="match status" value="7"/>
</dbReference>
<dbReference type="STRING" id="1192034.CAP_2073"/>
<feature type="domain" description="Peptidase M1 membrane alanine aminopeptidase" evidence="16">
    <location>
        <begin position="302"/>
        <end position="508"/>
    </location>
</feature>
<organism evidence="18 19">
    <name type="scientific">Chondromyces apiculatus DSM 436</name>
    <dbReference type="NCBI Taxonomy" id="1192034"/>
    <lineage>
        <taxon>Bacteria</taxon>
        <taxon>Pseudomonadati</taxon>
        <taxon>Myxococcota</taxon>
        <taxon>Polyangia</taxon>
        <taxon>Polyangiales</taxon>
        <taxon>Polyangiaceae</taxon>
        <taxon>Chondromyces</taxon>
    </lineage>
</organism>
<evidence type="ECO:0000256" key="13">
    <source>
        <dbReference type="PIRSR" id="PIRSR634015-3"/>
    </source>
</evidence>
<dbReference type="InterPro" id="IPR004155">
    <property type="entry name" value="PBS_lyase_HEAT"/>
</dbReference>
<accession>A0A017TBJ6</accession>
<dbReference type="Gene3D" id="2.60.40.1730">
    <property type="entry name" value="tricorn interacting facor f3 domain"/>
    <property type="match status" value="1"/>
</dbReference>
<keyword evidence="7" id="KW-0645">Protease</keyword>
<sequence length="914" mass="101619">MAESRLHDRCACGSALSSSTSFSSAAGGSSRPFTLAGTRRVYERARPFTVRHIALDLALDIEEKAVAGSARLDVTRIDPAETHLALDALGFEIAKVEIAATLLVSRPAAEKAAPTKSAKAPAKSAAKGGKGSARAAKASAEPAFTAAEHTYDGESLRVHLPLDVQEASIRVTYRAVPRRGMYFLTPDEHVPDRPRQVWTQCQDEDARHIFPCIDKPHVKQTTEIRVRVPAGWTCLSNGELLNSAKEQKQGVFHYRLDEPHPSYLFTLVAGELSRIEEEVDGIPLAYLVPRGREEDGRRTFRRTPDMIRHFGEKLGVPYPWKRYSQVVVSDFIFGGMENTTATTMYEHILIDERAGLDITGDDLIAHELAHQWFGDLVTCRDWSHGWLNEGFATFMEHVDREHHLGLDEYEHSLVGDMDAYLAEARGRYKRPVVCLDYEVPIDLFDRHLYEKGGLVLHLLRRELGDTLFWRGVNLYLTRHARSVVETRDLQRAFEEASGKSLERFFEQWIFRPGHPEVEIKLEVTDALCTVTVKQNQGGSAAPGRADTPPPDATPPVFAFDLVLDFGLGEVHREVRRVDQATQTFAIPLQRRPRFVVIDPDLRILGEVTVEAPVDLLRGQLAHAPSARGRALAAHLLGKKDDPATLKALARTLGDEKEFWGVRAEAAEALSVSRADEALATLLARTGVAHPKVRRAVARALGKFRSGKAAEALQKMALRDASYLVEAEAARALGATRQSSAFETLVDILDRPSWADVIRSGALDGLANLRDERALPHVLARTRYGVPARGRRAAILALPRLGADRKTREALEDLLDTRDPHVRVDVIRALTDLGDIKSRGAMQRALDRELDGRVRRRLREALRDHAGAGRREVDRLRDELDTLRRDHHDLKARIAKLEGTAGAPKGTTRKAEVKS</sequence>
<name>A0A017TBJ6_9BACT</name>
<dbReference type="GO" id="GO:0005737">
    <property type="term" value="C:cytoplasm"/>
    <property type="evidence" value="ECO:0007669"/>
    <property type="project" value="UniProtKB-SubCell"/>
</dbReference>
<feature type="binding site" evidence="13">
    <location>
        <position position="370"/>
    </location>
    <ligand>
        <name>Zn(2+)</name>
        <dbReference type="ChEBI" id="CHEBI:29105"/>
        <note>catalytic</note>
    </ligand>
</feature>
<dbReference type="SUPFAM" id="SSF48371">
    <property type="entry name" value="ARM repeat"/>
    <property type="match status" value="1"/>
</dbReference>
<evidence type="ECO:0000256" key="10">
    <source>
        <dbReference type="ARBA" id="ARBA00022833"/>
    </source>
</evidence>
<dbReference type="AlphaFoldDB" id="A0A017TBJ6"/>
<evidence type="ECO:0000256" key="9">
    <source>
        <dbReference type="ARBA" id="ARBA00022801"/>
    </source>
</evidence>
<keyword evidence="10 13" id="KW-0862">Zinc</keyword>
<dbReference type="InterPro" id="IPR034015">
    <property type="entry name" value="M1_LTA4H"/>
</dbReference>
<comment type="caution">
    <text evidence="18">The sequence shown here is derived from an EMBL/GenBank/DDBJ whole genome shotgun (WGS) entry which is preliminary data.</text>
</comment>
<evidence type="ECO:0000256" key="15">
    <source>
        <dbReference type="SAM" id="MobiDB-lite"/>
    </source>
</evidence>
<dbReference type="GO" id="GO:0008237">
    <property type="term" value="F:metallopeptidase activity"/>
    <property type="evidence" value="ECO:0007669"/>
    <property type="project" value="UniProtKB-KW"/>
</dbReference>
<comment type="catalytic activity">
    <reaction evidence="1">
        <text>Release of an N-terminal amino acid, Xaa-|-Yaa- from a peptide, amide or arylamide. Xaa is preferably Ala, but may be most amino acids including Pro (slow action). When a terminal hydrophobic residue is followed by a prolyl residue, the two may be released as an intact Xaa-Pro dipeptide.</text>
        <dbReference type="EC" id="3.4.11.2"/>
    </reaction>
</comment>
<evidence type="ECO:0000256" key="11">
    <source>
        <dbReference type="ARBA" id="ARBA00023049"/>
    </source>
</evidence>
<dbReference type="PANTHER" id="PTHR45726:SF3">
    <property type="entry name" value="LEUKOTRIENE A-4 HYDROLASE"/>
    <property type="match status" value="1"/>
</dbReference>
<evidence type="ECO:0000256" key="3">
    <source>
        <dbReference type="ARBA" id="ARBA00010136"/>
    </source>
</evidence>
<evidence type="ECO:0000256" key="5">
    <source>
        <dbReference type="ARBA" id="ARBA00015611"/>
    </source>
</evidence>
<dbReference type="EMBL" id="ASRX01000017">
    <property type="protein sequence ID" value="EYF06195.1"/>
    <property type="molecule type" value="Genomic_DNA"/>
</dbReference>
<dbReference type="eggNOG" id="COG1413">
    <property type="taxonomic scope" value="Bacteria"/>
</dbReference>
<dbReference type="GO" id="GO:0008270">
    <property type="term" value="F:zinc ion binding"/>
    <property type="evidence" value="ECO:0007669"/>
    <property type="project" value="InterPro"/>
</dbReference>
<dbReference type="SUPFAM" id="SSF63737">
    <property type="entry name" value="Leukotriene A4 hydrolase N-terminal domain"/>
    <property type="match status" value="1"/>
</dbReference>
<dbReference type="GO" id="GO:0006508">
    <property type="term" value="P:proteolysis"/>
    <property type="evidence" value="ECO:0007669"/>
    <property type="project" value="UniProtKB-KW"/>
</dbReference>
<dbReference type="Gene3D" id="1.25.10.10">
    <property type="entry name" value="Leucine-rich Repeat Variant"/>
    <property type="match status" value="2"/>
</dbReference>
<dbReference type="Pfam" id="PF17900">
    <property type="entry name" value="Peptidase_M1_N"/>
    <property type="match status" value="1"/>
</dbReference>
<feature type="active site" description="Proton donor" evidence="12">
    <location>
        <position position="449"/>
    </location>
</feature>
<feature type="coiled-coil region" evidence="14">
    <location>
        <begin position="865"/>
        <end position="899"/>
    </location>
</feature>
<dbReference type="InterPro" id="IPR045357">
    <property type="entry name" value="Aminopeptidase_N-like_N"/>
</dbReference>
<dbReference type="Proteomes" id="UP000019678">
    <property type="component" value="Unassembled WGS sequence"/>
</dbReference>
<keyword evidence="9" id="KW-0378">Hydrolase</keyword>
<evidence type="ECO:0000256" key="14">
    <source>
        <dbReference type="SAM" id="Coils"/>
    </source>
</evidence>
<evidence type="ECO:0000256" key="6">
    <source>
        <dbReference type="ARBA" id="ARBA00022490"/>
    </source>
</evidence>
<protein>
    <recommendedName>
        <fullName evidence="5">Aminopeptidase N</fullName>
        <ecNumber evidence="4">3.4.11.2</ecNumber>
    </recommendedName>
</protein>
<dbReference type="InterPro" id="IPR014782">
    <property type="entry name" value="Peptidase_M1_dom"/>
</dbReference>
<comment type="subcellular location">
    <subcellularLocation>
        <location evidence="2">Cytoplasm</location>
    </subcellularLocation>
</comment>
<keyword evidence="11" id="KW-0482">Metalloprotease</keyword>
<proteinExistence type="inferred from homology"/>
<dbReference type="PANTHER" id="PTHR45726">
    <property type="entry name" value="LEUKOTRIENE A-4 HYDROLASE"/>
    <property type="match status" value="1"/>
</dbReference>
<evidence type="ECO:0000313" key="19">
    <source>
        <dbReference type="Proteomes" id="UP000019678"/>
    </source>
</evidence>
<dbReference type="Gene3D" id="1.10.390.10">
    <property type="entry name" value="Neutral Protease Domain 2"/>
    <property type="match status" value="1"/>
</dbReference>
<dbReference type="EC" id="3.4.11.2" evidence="4"/>
<dbReference type="InterPro" id="IPR027268">
    <property type="entry name" value="Peptidase_M4/M1_CTD_sf"/>
</dbReference>
<dbReference type="PRINTS" id="PR00756">
    <property type="entry name" value="ALADIPTASE"/>
</dbReference>
<dbReference type="Pfam" id="PF01433">
    <property type="entry name" value="Peptidase_M1"/>
    <property type="match status" value="1"/>
</dbReference>
<keyword evidence="14" id="KW-0175">Coiled coil</keyword>
<dbReference type="InterPro" id="IPR016024">
    <property type="entry name" value="ARM-type_fold"/>
</dbReference>
<comment type="cofactor">
    <cofactor evidence="13">
        <name>Zn(2+)</name>
        <dbReference type="ChEBI" id="CHEBI:29105"/>
    </cofactor>
    <text evidence="13">Binds 1 zinc ion per subunit.</text>
</comment>
<feature type="binding site" evidence="13">
    <location>
        <position position="366"/>
    </location>
    <ligand>
        <name>Zn(2+)</name>
        <dbReference type="ChEBI" id="CHEBI:29105"/>
        <note>catalytic</note>
    </ligand>
</feature>
<dbReference type="InterPro" id="IPR011989">
    <property type="entry name" value="ARM-like"/>
</dbReference>
<dbReference type="GO" id="GO:0016285">
    <property type="term" value="F:alanyl aminopeptidase activity"/>
    <property type="evidence" value="ECO:0007669"/>
    <property type="project" value="UniProtKB-EC"/>
</dbReference>
<evidence type="ECO:0000256" key="12">
    <source>
        <dbReference type="PIRSR" id="PIRSR634015-1"/>
    </source>
</evidence>
<dbReference type="eggNOG" id="COG0308">
    <property type="taxonomic scope" value="Bacteria"/>
</dbReference>
<dbReference type="InterPro" id="IPR042097">
    <property type="entry name" value="Aminopeptidase_N-like_N_sf"/>
</dbReference>
<evidence type="ECO:0000256" key="8">
    <source>
        <dbReference type="ARBA" id="ARBA00022723"/>
    </source>
</evidence>